<dbReference type="Gene3D" id="3.50.30.30">
    <property type="match status" value="1"/>
</dbReference>
<evidence type="ECO:0000259" key="11">
    <source>
        <dbReference type="Pfam" id="PF02225"/>
    </source>
</evidence>
<dbReference type="Gene3D" id="3.40.50.200">
    <property type="entry name" value="Peptidase S8/S53 domain"/>
    <property type="match status" value="1"/>
</dbReference>
<dbReference type="InterPro" id="IPR050131">
    <property type="entry name" value="Peptidase_S8_subtilisin-like"/>
</dbReference>
<feature type="domain" description="PA" evidence="11">
    <location>
        <begin position="366"/>
        <end position="433"/>
    </location>
</feature>
<dbReference type="EMBL" id="JANUGV010000007">
    <property type="protein sequence ID" value="MCS0610505.1"/>
    <property type="molecule type" value="Genomic_DNA"/>
</dbReference>
<evidence type="ECO:0000313" key="12">
    <source>
        <dbReference type="EMBL" id="MCS0610505.1"/>
    </source>
</evidence>
<sequence length="524" mass="53347">MTKHDTRASKTLGLCLAALAAGVIGNASAAAPDTTRVIVAFKPGAAASIRSAVAAAHGNVKLEIFGMNAMAVEVPTTALKGLDNNPNVEYIEEDVVRKPFALTTPSTGTPYASGQLVPYGIKLVQADQLPDTNAGNRKICIIDSGVDFSHEDLKDNGSNVTGEYDSGTGWWYTDETHHGTHVFGTIAAVNQSGVGVVGVNPNKALKLHIVKVFGANGAWTYSSTLASAANKCGSAGANVITMSLGGGSKSITEQRAFDSLQTKGVLSIAAAGNSGNATTSYPAGYGSVMSVAAVDENKAYASFSQYNNDVEISGPGVSVLSTVPMGTGEDSSLSVGTTSYGSSFPMDGSPQQTATAPLADFGIGDTVNTAVSGKVCLIQRGTVDFATKVTNCQNSGGVGAIIYNNAAGSFSGTLNGTVTSIPSVSASDTDGAAMKAQLGQSATVAVKASNYAYFDGTSMATPHVSAVAALVWSYFPTCTGSQIRTSLNNSALDLGAAGRDVHYGYGLVQAKAAYDRIKSLGCGK</sequence>
<evidence type="ECO:0000256" key="1">
    <source>
        <dbReference type="ARBA" id="ARBA00011073"/>
    </source>
</evidence>
<gene>
    <name evidence="12" type="ORF">NX773_20245</name>
</gene>
<evidence type="ECO:0000256" key="4">
    <source>
        <dbReference type="ARBA" id="ARBA00022729"/>
    </source>
</evidence>
<dbReference type="PROSITE" id="PS00138">
    <property type="entry name" value="SUBTILASE_SER"/>
    <property type="match status" value="1"/>
</dbReference>
<name>A0ABT2BPW2_9BURK</name>
<evidence type="ECO:0000256" key="9">
    <source>
        <dbReference type="SAM" id="SignalP"/>
    </source>
</evidence>
<comment type="similarity">
    <text evidence="1 7 8">Belongs to the peptidase S8 family.</text>
</comment>
<dbReference type="PRINTS" id="PR00723">
    <property type="entry name" value="SUBTILISIN"/>
</dbReference>
<evidence type="ECO:0000313" key="13">
    <source>
        <dbReference type="Proteomes" id="UP001205861"/>
    </source>
</evidence>
<comment type="caution">
    <text evidence="12">The sequence shown here is derived from an EMBL/GenBank/DDBJ whole genome shotgun (WGS) entry which is preliminary data.</text>
</comment>
<dbReference type="InterPro" id="IPR023828">
    <property type="entry name" value="Peptidase_S8_Ser-AS"/>
</dbReference>
<dbReference type="InterPro" id="IPR015500">
    <property type="entry name" value="Peptidase_S8_subtilisin-rel"/>
</dbReference>
<dbReference type="InterPro" id="IPR023827">
    <property type="entry name" value="Peptidase_S8_Asp-AS"/>
</dbReference>
<dbReference type="Proteomes" id="UP001205861">
    <property type="component" value="Unassembled WGS sequence"/>
</dbReference>
<keyword evidence="4 9" id="KW-0732">Signal</keyword>
<dbReference type="SUPFAM" id="SSF54897">
    <property type="entry name" value="Protease propeptides/inhibitors"/>
    <property type="match status" value="1"/>
</dbReference>
<dbReference type="PANTHER" id="PTHR43806:SF11">
    <property type="entry name" value="CEREVISIN-RELATED"/>
    <property type="match status" value="1"/>
</dbReference>
<dbReference type="Pfam" id="PF00082">
    <property type="entry name" value="Peptidase_S8"/>
    <property type="match status" value="1"/>
</dbReference>
<evidence type="ECO:0000259" key="10">
    <source>
        <dbReference type="Pfam" id="PF00082"/>
    </source>
</evidence>
<dbReference type="PROSITE" id="PS00136">
    <property type="entry name" value="SUBTILASE_ASP"/>
    <property type="match status" value="1"/>
</dbReference>
<dbReference type="InterPro" id="IPR003137">
    <property type="entry name" value="PA_domain"/>
</dbReference>
<dbReference type="InterPro" id="IPR037045">
    <property type="entry name" value="S8pro/Inhibitor_I9_sf"/>
</dbReference>
<accession>A0ABT2BPW2</accession>
<feature type="signal peptide" evidence="9">
    <location>
        <begin position="1"/>
        <end position="29"/>
    </location>
</feature>
<dbReference type="InterPro" id="IPR036852">
    <property type="entry name" value="Peptidase_S8/S53_dom_sf"/>
</dbReference>
<keyword evidence="6 7" id="KW-0720">Serine protease</keyword>
<dbReference type="Gene3D" id="3.30.70.80">
    <property type="entry name" value="Peptidase S8 propeptide/proteinase inhibitor I9"/>
    <property type="match status" value="1"/>
</dbReference>
<organism evidence="12 13">
    <name type="scientific">Massilia solisilvae</name>
    <dbReference type="NCBI Taxonomy" id="1811225"/>
    <lineage>
        <taxon>Bacteria</taxon>
        <taxon>Pseudomonadati</taxon>
        <taxon>Pseudomonadota</taxon>
        <taxon>Betaproteobacteria</taxon>
        <taxon>Burkholderiales</taxon>
        <taxon>Oxalobacteraceae</taxon>
        <taxon>Telluria group</taxon>
        <taxon>Massilia</taxon>
    </lineage>
</organism>
<dbReference type="SUPFAM" id="SSF52743">
    <property type="entry name" value="Subtilisin-like"/>
    <property type="match status" value="1"/>
</dbReference>
<proteinExistence type="inferred from homology"/>
<evidence type="ECO:0000256" key="2">
    <source>
        <dbReference type="ARBA" id="ARBA00022512"/>
    </source>
</evidence>
<dbReference type="PROSITE" id="PS51892">
    <property type="entry name" value="SUBTILASE"/>
    <property type="match status" value="1"/>
</dbReference>
<evidence type="ECO:0000256" key="7">
    <source>
        <dbReference type="PROSITE-ProRule" id="PRU01240"/>
    </source>
</evidence>
<feature type="active site" description="Charge relay system" evidence="7">
    <location>
        <position position="143"/>
    </location>
</feature>
<keyword evidence="13" id="KW-1185">Reference proteome</keyword>
<dbReference type="PANTHER" id="PTHR43806">
    <property type="entry name" value="PEPTIDASE S8"/>
    <property type="match status" value="1"/>
</dbReference>
<protein>
    <submittedName>
        <fullName evidence="12">S8 family serine peptidase</fullName>
    </submittedName>
</protein>
<dbReference type="Pfam" id="PF02225">
    <property type="entry name" value="PA"/>
    <property type="match status" value="1"/>
</dbReference>
<reference evidence="12 13" key="1">
    <citation type="submission" date="2022-08" db="EMBL/GenBank/DDBJ databases">
        <title>Reclassification of Massilia species as members of the genera Telluria, Duganella, Pseudoduganella, Mokoshia gen. nov. and Zemynaea gen. nov. using orthogonal and non-orthogonal genome-based approaches.</title>
        <authorList>
            <person name="Bowman J.P."/>
        </authorList>
    </citation>
    <scope>NUCLEOTIDE SEQUENCE [LARGE SCALE GENOMIC DNA]</scope>
    <source>
        <strain evidence="12 13">JCM 31607</strain>
    </source>
</reference>
<feature type="active site" description="Charge relay system" evidence="7">
    <location>
        <position position="458"/>
    </location>
</feature>
<keyword evidence="2" id="KW-0964">Secreted</keyword>
<evidence type="ECO:0000256" key="3">
    <source>
        <dbReference type="ARBA" id="ARBA00022670"/>
    </source>
</evidence>
<keyword evidence="2" id="KW-0134">Cell wall</keyword>
<feature type="domain" description="Peptidase S8/S53" evidence="10">
    <location>
        <begin position="138"/>
        <end position="339"/>
    </location>
</feature>
<feature type="chain" id="PRO_5047411230" evidence="9">
    <location>
        <begin position="30"/>
        <end position="524"/>
    </location>
</feature>
<evidence type="ECO:0000256" key="8">
    <source>
        <dbReference type="RuleBase" id="RU003355"/>
    </source>
</evidence>
<evidence type="ECO:0000256" key="5">
    <source>
        <dbReference type="ARBA" id="ARBA00022801"/>
    </source>
</evidence>
<dbReference type="RefSeq" id="WP_258858083.1">
    <property type="nucleotide sequence ID" value="NZ_JANUGV010000007.1"/>
</dbReference>
<keyword evidence="3 7" id="KW-0645">Protease</keyword>
<dbReference type="InterPro" id="IPR000209">
    <property type="entry name" value="Peptidase_S8/S53_dom"/>
</dbReference>
<evidence type="ECO:0000256" key="6">
    <source>
        <dbReference type="ARBA" id="ARBA00022825"/>
    </source>
</evidence>
<feature type="active site" description="Charge relay system" evidence="7">
    <location>
        <position position="178"/>
    </location>
</feature>
<keyword evidence="5 7" id="KW-0378">Hydrolase</keyword>